<evidence type="ECO:0000313" key="1">
    <source>
        <dbReference type="EMBL" id="ESO12905.1"/>
    </source>
</evidence>
<gene>
    <name evidence="2" type="primary">20198334</name>
    <name evidence="1" type="ORF">HELRODRAFT_159492</name>
</gene>
<name>T1EP34_HELRO</name>
<organism evidence="2 3">
    <name type="scientific">Helobdella robusta</name>
    <name type="common">Californian leech</name>
    <dbReference type="NCBI Taxonomy" id="6412"/>
    <lineage>
        <taxon>Eukaryota</taxon>
        <taxon>Metazoa</taxon>
        <taxon>Spiralia</taxon>
        <taxon>Lophotrochozoa</taxon>
        <taxon>Annelida</taxon>
        <taxon>Clitellata</taxon>
        <taxon>Hirudinea</taxon>
        <taxon>Rhynchobdellida</taxon>
        <taxon>Glossiphoniidae</taxon>
        <taxon>Helobdella</taxon>
    </lineage>
</organism>
<dbReference type="InParanoid" id="T1EP34"/>
<evidence type="ECO:0000313" key="2">
    <source>
        <dbReference type="EnsemblMetazoa" id="HelroP159492"/>
    </source>
</evidence>
<dbReference type="HOGENOM" id="CLU_2212746_0_0_1"/>
<proteinExistence type="predicted"/>
<dbReference type="Proteomes" id="UP000015101">
    <property type="component" value="Unassembled WGS sequence"/>
</dbReference>
<dbReference type="AlphaFoldDB" id="T1EP34"/>
<dbReference type="CTD" id="20198334"/>
<reference evidence="2" key="3">
    <citation type="submission" date="2015-06" db="UniProtKB">
        <authorList>
            <consortium name="EnsemblMetazoa"/>
        </authorList>
    </citation>
    <scope>IDENTIFICATION</scope>
</reference>
<dbReference type="EMBL" id="KB095811">
    <property type="protein sequence ID" value="ESO12905.1"/>
    <property type="molecule type" value="Genomic_DNA"/>
</dbReference>
<dbReference type="KEGG" id="hro:HELRODRAFT_159492"/>
<dbReference type="GeneID" id="20198334"/>
<dbReference type="RefSeq" id="XP_009009625.1">
    <property type="nucleotide sequence ID" value="XM_009011377.1"/>
</dbReference>
<protein>
    <submittedName>
        <fullName evidence="1 2">Uncharacterized protein</fullName>
    </submittedName>
</protein>
<reference evidence="1 3" key="2">
    <citation type="journal article" date="2013" name="Nature">
        <title>Insights into bilaterian evolution from three spiralian genomes.</title>
        <authorList>
            <person name="Simakov O."/>
            <person name="Marletaz F."/>
            <person name="Cho S.J."/>
            <person name="Edsinger-Gonzales E."/>
            <person name="Havlak P."/>
            <person name="Hellsten U."/>
            <person name="Kuo D.H."/>
            <person name="Larsson T."/>
            <person name="Lv J."/>
            <person name="Arendt D."/>
            <person name="Savage R."/>
            <person name="Osoegawa K."/>
            <person name="de Jong P."/>
            <person name="Grimwood J."/>
            <person name="Chapman J.A."/>
            <person name="Shapiro H."/>
            <person name="Aerts A."/>
            <person name="Otillar R.P."/>
            <person name="Terry A.Y."/>
            <person name="Boore J.L."/>
            <person name="Grigoriev I.V."/>
            <person name="Lindberg D.R."/>
            <person name="Seaver E.C."/>
            <person name="Weisblat D.A."/>
            <person name="Putnam N.H."/>
            <person name="Rokhsar D.S."/>
        </authorList>
    </citation>
    <scope>NUCLEOTIDE SEQUENCE</scope>
</reference>
<dbReference type="EnsemblMetazoa" id="HelroT159492">
    <property type="protein sequence ID" value="HelroP159492"/>
    <property type="gene ID" value="HelroG159492"/>
</dbReference>
<dbReference type="EMBL" id="AMQM01000258">
    <property type="status" value="NOT_ANNOTATED_CDS"/>
    <property type="molecule type" value="Genomic_DNA"/>
</dbReference>
<reference evidence="3" key="1">
    <citation type="submission" date="2012-12" db="EMBL/GenBank/DDBJ databases">
        <authorList>
            <person name="Hellsten U."/>
            <person name="Grimwood J."/>
            <person name="Chapman J.A."/>
            <person name="Shapiro H."/>
            <person name="Aerts A."/>
            <person name="Otillar R.P."/>
            <person name="Terry A.Y."/>
            <person name="Boore J.L."/>
            <person name="Simakov O."/>
            <person name="Marletaz F."/>
            <person name="Cho S.-J."/>
            <person name="Edsinger-Gonzales E."/>
            <person name="Havlak P."/>
            <person name="Kuo D.-H."/>
            <person name="Larsson T."/>
            <person name="Lv J."/>
            <person name="Arendt D."/>
            <person name="Savage R."/>
            <person name="Osoegawa K."/>
            <person name="de Jong P."/>
            <person name="Lindberg D.R."/>
            <person name="Seaver E.C."/>
            <person name="Weisblat D.A."/>
            <person name="Putnam N.H."/>
            <person name="Grigoriev I.V."/>
            <person name="Rokhsar D.S."/>
        </authorList>
    </citation>
    <scope>NUCLEOTIDE SEQUENCE</scope>
</reference>
<sequence>MEDCGGRNNNVAQLSFHFHPHHDPNISIVVVIALTPSNSCAHVAILSVVQRKHLFGGPWKRKHFVESFLKISSLICAQTLSKVIITKFNYTLLISLLRQHLNDEFLM</sequence>
<accession>T1EP34</accession>
<evidence type="ECO:0000313" key="3">
    <source>
        <dbReference type="Proteomes" id="UP000015101"/>
    </source>
</evidence>
<keyword evidence="3" id="KW-1185">Reference proteome</keyword>